<name>A0AAV3YQG7_9GAST</name>
<protein>
    <submittedName>
        <fullName evidence="3">Ankyrin repeat-containing protein</fullName>
    </submittedName>
</protein>
<dbReference type="EMBL" id="BLXT01001388">
    <property type="protein sequence ID" value="GFN85201.1"/>
    <property type="molecule type" value="Genomic_DNA"/>
</dbReference>
<evidence type="ECO:0000256" key="2">
    <source>
        <dbReference type="ARBA" id="ARBA00023043"/>
    </source>
</evidence>
<evidence type="ECO:0000313" key="3">
    <source>
        <dbReference type="EMBL" id="GFN85201.1"/>
    </source>
</evidence>
<dbReference type="Gene3D" id="1.25.40.20">
    <property type="entry name" value="Ankyrin repeat-containing domain"/>
    <property type="match status" value="2"/>
</dbReference>
<sequence length="154" mass="16624">MVTFLAEKGANVNRSHGYYSPLLIASLKQPDVVSFLLQNGVDVSEMGEDLGNTPLTAALRYAECRSSTHCHGIVGTLLSAGADPNKPNKYGETALQLASDTEITSLLIQAGADLEVRNDLSRTPLLEAAYRKGIDVIRVLKKYGADMAAVQLFW</sequence>
<dbReference type="SMART" id="SM00248">
    <property type="entry name" value="ANK"/>
    <property type="match status" value="4"/>
</dbReference>
<dbReference type="InterPro" id="IPR002110">
    <property type="entry name" value="Ankyrin_rpt"/>
</dbReference>
<accession>A0AAV3YQG7</accession>
<keyword evidence="2" id="KW-0040">ANK repeat</keyword>
<dbReference type="PANTHER" id="PTHR24188:SF29">
    <property type="entry name" value="GH09064P"/>
    <property type="match status" value="1"/>
</dbReference>
<dbReference type="PANTHER" id="PTHR24188">
    <property type="entry name" value="ANKYRIN REPEAT PROTEIN"/>
    <property type="match status" value="1"/>
</dbReference>
<dbReference type="Pfam" id="PF00023">
    <property type="entry name" value="Ank"/>
    <property type="match status" value="1"/>
</dbReference>
<evidence type="ECO:0000313" key="4">
    <source>
        <dbReference type="Proteomes" id="UP000735302"/>
    </source>
</evidence>
<proteinExistence type="predicted"/>
<reference evidence="3 4" key="1">
    <citation type="journal article" date="2021" name="Elife">
        <title>Chloroplast acquisition without the gene transfer in kleptoplastic sea slugs, Plakobranchus ocellatus.</title>
        <authorList>
            <person name="Maeda T."/>
            <person name="Takahashi S."/>
            <person name="Yoshida T."/>
            <person name="Shimamura S."/>
            <person name="Takaki Y."/>
            <person name="Nagai Y."/>
            <person name="Toyoda A."/>
            <person name="Suzuki Y."/>
            <person name="Arimoto A."/>
            <person name="Ishii H."/>
            <person name="Satoh N."/>
            <person name="Nishiyama T."/>
            <person name="Hasebe M."/>
            <person name="Maruyama T."/>
            <person name="Minagawa J."/>
            <person name="Obokata J."/>
            <person name="Shigenobu S."/>
        </authorList>
    </citation>
    <scope>NUCLEOTIDE SEQUENCE [LARGE SCALE GENOMIC DNA]</scope>
</reference>
<evidence type="ECO:0000256" key="1">
    <source>
        <dbReference type="ARBA" id="ARBA00022737"/>
    </source>
</evidence>
<dbReference type="InterPro" id="IPR036770">
    <property type="entry name" value="Ankyrin_rpt-contain_sf"/>
</dbReference>
<organism evidence="3 4">
    <name type="scientific">Plakobranchus ocellatus</name>
    <dbReference type="NCBI Taxonomy" id="259542"/>
    <lineage>
        <taxon>Eukaryota</taxon>
        <taxon>Metazoa</taxon>
        <taxon>Spiralia</taxon>
        <taxon>Lophotrochozoa</taxon>
        <taxon>Mollusca</taxon>
        <taxon>Gastropoda</taxon>
        <taxon>Heterobranchia</taxon>
        <taxon>Euthyneura</taxon>
        <taxon>Panpulmonata</taxon>
        <taxon>Sacoglossa</taxon>
        <taxon>Placobranchoidea</taxon>
        <taxon>Plakobranchidae</taxon>
        <taxon>Plakobranchus</taxon>
    </lineage>
</organism>
<gene>
    <name evidence="3" type="ORF">PoB_001170700</name>
</gene>
<dbReference type="AlphaFoldDB" id="A0AAV3YQG7"/>
<comment type="caution">
    <text evidence="3">The sequence shown here is derived from an EMBL/GenBank/DDBJ whole genome shotgun (WGS) entry which is preliminary data.</text>
</comment>
<dbReference type="SUPFAM" id="SSF48403">
    <property type="entry name" value="Ankyrin repeat"/>
    <property type="match status" value="1"/>
</dbReference>
<keyword evidence="4" id="KW-1185">Reference proteome</keyword>
<dbReference type="Proteomes" id="UP000735302">
    <property type="component" value="Unassembled WGS sequence"/>
</dbReference>
<keyword evidence="1" id="KW-0677">Repeat</keyword>
<dbReference type="Pfam" id="PF12796">
    <property type="entry name" value="Ank_2"/>
    <property type="match status" value="1"/>
</dbReference>